<dbReference type="PROSITE" id="PS50932">
    <property type="entry name" value="HTH_LACI_2"/>
    <property type="match status" value="1"/>
</dbReference>
<dbReference type="Proteomes" id="UP000297963">
    <property type="component" value="Unassembled WGS sequence"/>
</dbReference>
<name>A0A4R8VPC9_9MICO</name>
<dbReference type="Gene3D" id="1.10.260.40">
    <property type="entry name" value="lambda repressor-like DNA-binding domains"/>
    <property type="match status" value="1"/>
</dbReference>
<proteinExistence type="predicted"/>
<dbReference type="EMBL" id="SOFE01000014">
    <property type="protein sequence ID" value="TFB84971.1"/>
    <property type="molecule type" value="Genomic_DNA"/>
</dbReference>
<dbReference type="SUPFAM" id="SSF47413">
    <property type="entry name" value="lambda repressor-like DNA-binding domains"/>
    <property type="match status" value="1"/>
</dbReference>
<dbReference type="Pfam" id="PF00356">
    <property type="entry name" value="LacI"/>
    <property type="match status" value="1"/>
</dbReference>
<keyword evidence="3" id="KW-0238">DNA-binding</keyword>
<dbReference type="GO" id="GO:0003700">
    <property type="term" value="F:DNA-binding transcription factor activity"/>
    <property type="evidence" value="ECO:0007669"/>
    <property type="project" value="TreeGrafter"/>
</dbReference>
<dbReference type="CDD" id="cd06267">
    <property type="entry name" value="PBP1_LacI_sugar_binding-like"/>
    <property type="match status" value="1"/>
</dbReference>
<dbReference type="PANTHER" id="PTHR30146">
    <property type="entry name" value="LACI-RELATED TRANSCRIPTIONAL REPRESSOR"/>
    <property type="match status" value="1"/>
</dbReference>
<keyword evidence="1" id="KW-0678">Repressor</keyword>
<dbReference type="SUPFAM" id="SSF53822">
    <property type="entry name" value="Periplasmic binding protein-like I"/>
    <property type="match status" value="1"/>
</dbReference>
<evidence type="ECO:0000256" key="4">
    <source>
        <dbReference type="ARBA" id="ARBA00023163"/>
    </source>
</evidence>
<keyword evidence="2" id="KW-0805">Transcription regulation</keyword>
<dbReference type="SMART" id="SM00354">
    <property type="entry name" value="HTH_LACI"/>
    <property type="match status" value="1"/>
</dbReference>
<protein>
    <submittedName>
        <fullName evidence="6">LacI family transcriptional regulator</fullName>
    </submittedName>
</protein>
<evidence type="ECO:0000313" key="6">
    <source>
        <dbReference type="EMBL" id="TFB84971.1"/>
    </source>
</evidence>
<evidence type="ECO:0000256" key="2">
    <source>
        <dbReference type="ARBA" id="ARBA00023015"/>
    </source>
</evidence>
<feature type="domain" description="HTH lacI-type" evidence="5">
    <location>
        <begin position="22"/>
        <end position="76"/>
    </location>
</feature>
<accession>A0A4R8VPC9</accession>
<dbReference type="InterPro" id="IPR010982">
    <property type="entry name" value="Lambda_DNA-bd_dom_sf"/>
</dbReference>
<dbReference type="CDD" id="cd01392">
    <property type="entry name" value="HTH_LacI"/>
    <property type="match status" value="1"/>
</dbReference>
<evidence type="ECO:0000256" key="1">
    <source>
        <dbReference type="ARBA" id="ARBA00022491"/>
    </source>
</evidence>
<evidence type="ECO:0000313" key="7">
    <source>
        <dbReference type="Proteomes" id="UP000297963"/>
    </source>
</evidence>
<reference evidence="6 7" key="1">
    <citation type="submission" date="2019-03" db="EMBL/GenBank/DDBJ databases">
        <title>Genomics of glacier-inhabiting Cryobacterium strains.</title>
        <authorList>
            <person name="Liu Q."/>
            <person name="Xin Y.-H."/>
        </authorList>
    </citation>
    <scope>NUCLEOTIDE SEQUENCE [LARGE SCALE GENOMIC DNA]</scope>
    <source>
        <strain evidence="6 7">Hh34</strain>
    </source>
</reference>
<dbReference type="InterPro" id="IPR028082">
    <property type="entry name" value="Peripla_BP_I"/>
</dbReference>
<sequence>MHHVYKGVTVRDDDVTKPSHLPTIVDVAAEAGVSRATASRALGRYGRTSASTIARVEQAADALGYRPNELARAMRVGVTKTIGLVIIADFTNAFFDRATKAIVDEAKLHGYQVLITNTDEETAIERQAIETLLEKQVDGLIVVPSLSAGYEHLKPAQLGGRPIVLIDRRLDDPPLTSITTDDFAGTREAVRHAISLGHKRLGFLISASSVEGVTDQRPTHLISTVLDRTEGFLQGASDAGIRRNSQHWIFCEDKPKSSEAAVASLLDRPNPPTIIFTSNNDMALAVLKIAGNRRLTIGRDISLVTVDDSQWAAAIVPGITVVARPVEEIGQLAVTKLLAEIAEPGQPIEVVVLPTELITRDSVANLYLQDYRVS</sequence>
<dbReference type="GO" id="GO:0000976">
    <property type="term" value="F:transcription cis-regulatory region binding"/>
    <property type="evidence" value="ECO:0007669"/>
    <property type="project" value="TreeGrafter"/>
</dbReference>
<gene>
    <name evidence="6" type="ORF">E3O11_07940</name>
</gene>
<comment type="caution">
    <text evidence="6">The sequence shown here is derived from an EMBL/GenBank/DDBJ whole genome shotgun (WGS) entry which is preliminary data.</text>
</comment>
<dbReference type="AlphaFoldDB" id="A0A4R8VPC9"/>
<dbReference type="Pfam" id="PF13377">
    <property type="entry name" value="Peripla_BP_3"/>
    <property type="match status" value="1"/>
</dbReference>
<evidence type="ECO:0000256" key="3">
    <source>
        <dbReference type="ARBA" id="ARBA00023125"/>
    </source>
</evidence>
<dbReference type="InterPro" id="IPR000843">
    <property type="entry name" value="HTH_LacI"/>
</dbReference>
<keyword evidence="4" id="KW-0804">Transcription</keyword>
<dbReference type="PANTHER" id="PTHR30146:SF148">
    <property type="entry name" value="HTH-TYPE TRANSCRIPTIONAL REPRESSOR PURR-RELATED"/>
    <property type="match status" value="1"/>
</dbReference>
<dbReference type="InterPro" id="IPR046335">
    <property type="entry name" value="LacI/GalR-like_sensor"/>
</dbReference>
<dbReference type="Gene3D" id="3.40.50.2300">
    <property type="match status" value="2"/>
</dbReference>
<evidence type="ECO:0000259" key="5">
    <source>
        <dbReference type="PROSITE" id="PS50932"/>
    </source>
</evidence>
<organism evidence="6 7">
    <name type="scientific">Cryobacterium levicorallinum</name>
    <dbReference type="NCBI Taxonomy" id="995038"/>
    <lineage>
        <taxon>Bacteria</taxon>
        <taxon>Bacillati</taxon>
        <taxon>Actinomycetota</taxon>
        <taxon>Actinomycetes</taxon>
        <taxon>Micrococcales</taxon>
        <taxon>Microbacteriaceae</taxon>
        <taxon>Cryobacterium</taxon>
    </lineage>
</organism>